<dbReference type="Proteomes" id="UP000805704">
    <property type="component" value="Chromosome 11"/>
</dbReference>
<keyword evidence="2" id="KW-1185">Reference proteome</keyword>
<reference evidence="1" key="1">
    <citation type="submission" date="2020-04" db="EMBL/GenBank/DDBJ databases">
        <title>A chromosome-scale assembly and high-density genetic map of the yellow drum (Nibea albiflora) genome.</title>
        <authorList>
            <person name="Xu D."/>
            <person name="Zhang W."/>
            <person name="Chen R."/>
            <person name="Tan P."/>
            <person name="Wang L."/>
            <person name="Song H."/>
            <person name="Tian L."/>
            <person name="Zhu Q."/>
            <person name="Wang B."/>
        </authorList>
    </citation>
    <scope>NUCLEOTIDE SEQUENCE</scope>
    <source>
        <strain evidence="1">ZJHYS-2018</strain>
    </source>
</reference>
<gene>
    <name evidence="1" type="primary">KCNH5</name>
    <name evidence="1" type="ORF">GBF38_021823</name>
</gene>
<evidence type="ECO:0000313" key="2">
    <source>
        <dbReference type="Proteomes" id="UP000805704"/>
    </source>
</evidence>
<sequence>GVFNEHPAFRLASDGCLRSLVRGVSDHPLCPRRPDLSRRRGSVDTLCFVVSGSLEVIQDDEVIAILASSISILFSLFSSVDMFIEAAEPGNIARLSSSRSGTTLPPLSISIPLHPGPVNLFFFPAVQKA</sequence>
<dbReference type="EMBL" id="CM024799">
    <property type="protein sequence ID" value="KAG8013453.1"/>
    <property type="molecule type" value="Genomic_DNA"/>
</dbReference>
<feature type="non-terminal residue" evidence="1">
    <location>
        <position position="1"/>
    </location>
</feature>
<protein>
    <submittedName>
        <fullName evidence="1">Potassium voltage-gated channel subfamily H member 5</fullName>
    </submittedName>
</protein>
<organism evidence="1 2">
    <name type="scientific">Nibea albiflora</name>
    <name type="common">Yellow drum</name>
    <name type="synonym">Corvina albiflora</name>
    <dbReference type="NCBI Taxonomy" id="240163"/>
    <lineage>
        <taxon>Eukaryota</taxon>
        <taxon>Metazoa</taxon>
        <taxon>Chordata</taxon>
        <taxon>Craniata</taxon>
        <taxon>Vertebrata</taxon>
        <taxon>Euteleostomi</taxon>
        <taxon>Actinopterygii</taxon>
        <taxon>Neopterygii</taxon>
        <taxon>Teleostei</taxon>
        <taxon>Neoteleostei</taxon>
        <taxon>Acanthomorphata</taxon>
        <taxon>Eupercaria</taxon>
        <taxon>Sciaenidae</taxon>
        <taxon>Nibea</taxon>
    </lineage>
</organism>
<name>A0ACB7FHW9_NIBAL</name>
<comment type="caution">
    <text evidence="1">The sequence shown here is derived from an EMBL/GenBank/DDBJ whole genome shotgun (WGS) entry which is preliminary data.</text>
</comment>
<proteinExistence type="predicted"/>
<evidence type="ECO:0000313" key="1">
    <source>
        <dbReference type="EMBL" id="KAG8013453.1"/>
    </source>
</evidence>
<accession>A0ACB7FHW9</accession>